<reference evidence="1 2" key="1">
    <citation type="journal article" date="2014" name="PLoS ONE">
        <title>Genome Information of Methylobacterium oryzae, a Plant-Probiotic Methylotroph in the Phyllosphere.</title>
        <authorList>
            <person name="Kwak M.J."/>
            <person name="Jeong H."/>
            <person name="Madhaiyan M."/>
            <person name="Lee Y."/>
            <person name="Sa T.M."/>
            <person name="Oh T.K."/>
            <person name="Kim J.F."/>
        </authorList>
    </citation>
    <scope>NUCLEOTIDE SEQUENCE [LARGE SCALE GENOMIC DNA]</scope>
    <source>
        <strain evidence="1 2">CBMB20</strain>
    </source>
</reference>
<evidence type="ECO:0000313" key="2">
    <source>
        <dbReference type="Proteomes" id="UP000029492"/>
    </source>
</evidence>
<accession>A0A089NXF3</accession>
<dbReference type="HOGENOM" id="CLU_3330044_0_0_5"/>
<proteinExistence type="predicted"/>
<dbReference type="KEGG" id="mor:MOC_2723"/>
<sequence length="38" mass="4374">MTLTVVGSRHGQTGERAKVGREYFDDEISNLYVNNFRI</sequence>
<dbReference type="AlphaFoldDB" id="A0A089NXF3"/>
<organism evidence="1 2">
    <name type="scientific">Methylobacterium oryzae CBMB20</name>
    <dbReference type="NCBI Taxonomy" id="693986"/>
    <lineage>
        <taxon>Bacteria</taxon>
        <taxon>Pseudomonadati</taxon>
        <taxon>Pseudomonadota</taxon>
        <taxon>Alphaproteobacteria</taxon>
        <taxon>Hyphomicrobiales</taxon>
        <taxon>Methylobacteriaceae</taxon>
        <taxon>Methylobacterium</taxon>
    </lineage>
</organism>
<protein>
    <submittedName>
        <fullName evidence="1">Protein of unassigned function</fullName>
    </submittedName>
</protein>
<dbReference type="EMBL" id="CP003811">
    <property type="protein sequence ID" value="AIQ90478.1"/>
    <property type="molecule type" value="Genomic_DNA"/>
</dbReference>
<name>A0A089NXF3_9HYPH</name>
<keyword evidence="2" id="KW-1185">Reference proteome</keyword>
<gene>
    <name evidence="1" type="ORF">MOC_2723</name>
</gene>
<dbReference type="Proteomes" id="UP000029492">
    <property type="component" value="Chromosome"/>
</dbReference>
<evidence type="ECO:0000313" key="1">
    <source>
        <dbReference type="EMBL" id="AIQ90478.1"/>
    </source>
</evidence>